<accession>A0A173VKW8</accession>
<proteinExistence type="predicted"/>
<name>A0A173VKW8_EUBRA</name>
<dbReference type="STRING" id="39490.ERS852448_02942"/>
<organism evidence="2 4">
    <name type="scientific">Eubacterium ramulus</name>
    <dbReference type="NCBI Taxonomy" id="39490"/>
    <lineage>
        <taxon>Bacteria</taxon>
        <taxon>Bacillati</taxon>
        <taxon>Bacillota</taxon>
        <taxon>Clostridia</taxon>
        <taxon>Eubacteriales</taxon>
        <taxon>Eubacteriaceae</taxon>
        <taxon>Eubacterium</taxon>
    </lineage>
</organism>
<dbReference type="EMBL" id="CYYA01000031">
    <property type="protein sequence ID" value="CUN26628.1"/>
    <property type="molecule type" value="Genomic_DNA"/>
</dbReference>
<keyword evidence="1" id="KW-0472">Membrane</keyword>
<evidence type="ECO:0008006" key="6">
    <source>
        <dbReference type="Google" id="ProtNLM"/>
    </source>
</evidence>
<feature type="transmembrane region" description="Helical" evidence="1">
    <location>
        <begin position="53"/>
        <end position="71"/>
    </location>
</feature>
<dbReference type="Proteomes" id="UP000431304">
    <property type="component" value="Unassembled WGS sequence"/>
</dbReference>
<reference evidence="2 4" key="1">
    <citation type="submission" date="2015-09" db="EMBL/GenBank/DDBJ databases">
        <authorList>
            <consortium name="Pathogen Informatics"/>
        </authorList>
    </citation>
    <scope>NUCLEOTIDE SEQUENCE [LARGE SCALE GENOMIC DNA]</scope>
    <source>
        <strain evidence="2 4">2789STDY5608891</strain>
    </source>
</reference>
<evidence type="ECO:0000256" key="1">
    <source>
        <dbReference type="SAM" id="Phobius"/>
    </source>
</evidence>
<keyword evidence="1" id="KW-0812">Transmembrane</keyword>
<dbReference type="EMBL" id="WKRA01000005">
    <property type="protein sequence ID" value="MSD15324.1"/>
    <property type="molecule type" value="Genomic_DNA"/>
</dbReference>
<gene>
    <name evidence="2" type="ORF">ERS852448_02942</name>
    <name evidence="3" type="ORF">GKE72_04425</name>
</gene>
<evidence type="ECO:0000313" key="2">
    <source>
        <dbReference type="EMBL" id="CUN26628.1"/>
    </source>
</evidence>
<evidence type="ECO:0000313" key="3">
    <source>
        <dbReference type="EMBL" id="MSD15324.1"/>
    </source>
</evidence>
<evidence type="ECO:0000313" key="4">
    <source>
        <dbReference type="Proteomes" id="UP000095492"/>
    </source>
</evidence>
<reference evidence="3 5" key="2">
    <citation type="journal article" date="2019" name="Nat. Med.">
        <title>A library of human gut bacterial isolates paired with longitudinal multiomics data enables mechanistic microbiome research.</title>
        <authorList>
            <person name="Poyet M."/>
            <person name="Groussin M."/>
            <person name="Gibbons S.M."/>
            <person name="Avila-Pacheco J."/>
            <person name="Jiang X."/>
            <person name="Kearney S.M."/>
            <person name="Perrotta A.R."/>
            <person name="Berdy B."/>
            <person name="Zhao S."/>
            <person name="Lieberman T.D."/>
            <person name="Swanson P.K."/>
            <person name="Smith M."/>
            <person name="Roesemann S."/>
            <person name="Alexander J.E."/>
            <person name="Rich S.A."/>
            <person name="Livny J."/>
            <person name="Vlamakis H."/>
            <person name="Clish C."/>
            <person name="Bullock K."/>
            <person name="Deik A."/>
            <person name="Scott J."/>
            <person name="Pierce K.A."/>
            <person name="Xavier R.J."/>
            <person name="Alm E.J."/>
        </authorList>
    </citation>
    <scope>NUCLEOTIDE SEQUENCE [LARGE SCALE GENOMIC DNA]</scope>
    <source>
        <strain evidence="3 5">BIOML-A3</strain>
    </source>
</reference>
<keyword evidence="1" id="KW-1133">Transmembrane helix</keyword>
<dbReference type="AlphaFoldDB" id="A0A173VKW8"/>
<dbReference type="OrthoDB" id="1705981at2"/>
<evidence type="ECO:0000313" key="5">
    <source>
        <dbReference type="Proteomes" id="UP000431304"/>
    </source>
</evidence>
<sequence>MKNLDDVLKKSLTPAESEEGPDFWLNQNILKRADRQERGAKTMKKRTYRPTKAVAALVIALSISGSAVFAAEKTNLFGNLFGETNMGPVESYVNDTGANENTKASYHYQGAEYEVQIDKVVRSAATHSGIMQFTVNRVSGKGEPWYILTGDVLPEYDYWTMETRNLQEINPTDTDIWLTVGLESSGQEAPDWRIYLEKDASDDETQVFYMVFNVIGAEQEDASLSLIFKELDGTKDSKTELVNITVPESESIPSLTWKNENSEQQLALTSYDMLITNQGASDVEPEYDEISVQMKDGSTYVIESKSQRVKNEFYGEYGKNNDLWIGFDHILDLEQVESVTINDMLFTVAD</sequence>
<dbReference type="Proteomes" id="UP000095492">
    <property type="component" value="Unassembled WGS sequence"/>
</dbReference>
<protein>
    <recommendedName>
        <fullName evidence="6">DUF4179 domain-containing protein</fullName>
    </recommendedName>
</protein>
<dbReference type="GeneID" id="97392213"/>
<dbReference type="RefSeq" id="WP_022035198.1">
    <property type="nucleotide sequence ID" value="NZ_CP173382.1"/>
</dbReference>